<name>A0A370DVP7_9GAMM</name>
<dbReference type="CDD" id="cd16329">
    <property type="entry name" value="LolA_like"/>
    <property type="match status" value="1"/>
</dbReference>
<evidence type="ECO:0000259" key="1">
    <source>
        <dbReference type="Pfam" id="PF17131"/>
    </source>
</evidence>
<dbReference type="AlphaFoldDB" id="A0A370DVP7"/>
<feature type="domain" description="Uncharacterized protein TP-0789" evidence="1">
    <location>
        <begin position="61"/>
        <end position="236"/>
    </location>
</feature>
<protein>
    <submittedName>
        <fullName evidence="2">Outer membrane lipoprotein-sorting protein</fullName>
    </submittedName>
</protein>
<sequence>MLVILCHSASATESDPEAVALLQKSESLMRSKATEVTYQVDIVRPDWKRTLEFLSHDDYENNRFRMEILSPRKTRGTVFLKVDDKLSMYLPKLRRQIAISPAMMHDAWMSSDFNNQDLLEADSLISDYTHLVARREGKGPEAIITIESFPNEDATVSWHMLIQRIRGDGMPLEIRYICKDKVPGRRLLFEAPKEMDGRVIPTRLVMEPLKKQGKHTTITIKSVKFDANFNPDLFEPMKKKKPQADTQ</sequence>
<organism evidence="2 3">
    <name type="scientific">endosymbiont of Lamellibrachia luymesi</name>
    <dbReference type="NCBI Taxonomy" id="2200907"/>
    <lineage>
        <taxon>Bacteria</taxon>
        <taxon>Pseudomonadati</taxon>
        <taxon>Pseudomonadota</taxon>
        <taxon>Gammaproteobacteria</taxon>
        <taxon>sulfur-oxidizing symbionts</taxon>
    </lineage>
</organism>
<comment type="caution">
    <text evidence="2">The sequence shown here is derived from an EMBL/GenBank/DDBJ whole genome shotgun (WGS) entry which is preliminary data.</text>
</comment>
<evidence type="ECO:0000313" key="2">
    <source>
        <dbReference type="EMBL" id="RDH88706.1"/>
    </source>
</evidence>
<dbReference type="Pfam" id="PF17131">
    <property type="entry name" value="LolA_like"/>
    <property type="match status" value="1"/>
</dbReference>
<dbReference type="EMBL" id="QFXD01000247">
    <property type="protein sequence ID" value="RDH88706.1"/>
    <property type="molecule type" value="Genomic_DNA"/>
</dbReference>
<proteinExistence type="predicted"/>
<dbReference type="InterPro" id="IPR033399">
    <property type="entry name" value="TP_0789-like"/>
</dbReference>
<accession>A0A370DVP7</accession>
<gene>
    <name evidence="2" type="ORF">DIZ79_14510</name>
</gene>
<dbReference type="Proteomes" id="UP000255508">
    <property type="component" value="Unassembled WGS sequence"/>
</dbReference>
<reference evidence="2 3" key="1">
    <citation type="journal article" date="2018" name="ISME J.">
        <title>Endosymbiont genomes yield clues of tubeworm success.</title>
        <authorList>
            <person name="Li Y."/>
            <person name="Liles M.R."/>
            <person name="Halanych K.M."/>
        </authorList>
    </citation>
    <scope>NUCLEOTIDE SEQUENCE [LARGE SCALE GENOMIC DNA]</scope>
    <source>
        <strain evidence="2">A1422</strain>
    </source>
</reference>
<evidence type="ECO:0000313" key="3">
    <source>
        <dbReference type="Proteomes" id="UP000255508"/>
    </source>
</evidence>
<keyword evidence="2" id="KW-0449">Lipoprotein</keyword>
<dbReference type="Gene3D" id="2.50.20.10">
    <property type="entry name" value="Lipoprotein localisation LolA/LolB/LppX"/>
    <property type="match status" value="1"/>
</dbReference>